<dbReference type="AlphaFoldDB" id="Q6H4Q1"/>
<evidence type="ECO:0000313" key="3">
    <source>
        <dbReference type="Proteomes" id="UP000000763"/>
    </source>
</evidence>
<evidence type="ECO:0000313" key="2">
    <source>
        <dbReference type="EMBL" id="BAD26298.1"/>
    </source>
</evidence>
<proteinExistence type="predicted"/>
<protein>
    <submittedName>
        <fullName evidence="2">Uncharacterized protein</fullName>
    </submittedName>
</protein>
<gene>
    <name evidence="2" type="primary">OSJNBa0041C07.35</name>
</gene>
<name>Q6H4Q1_ORYSJ</name>
<organism evidence="2 3">
    <name type="scientific">Oryza sativa subsp. japonica</name>
    <name type="common">Rice</name>
    <dbReference type="NCBI Taxonomy" id="39947"/>
    <lineage>
        <taxon>Eukaryota</taxon>
        <taxon>Viridiplantae</taxon>
        <taxon>Streptophyta</taxon>
        <taxon>Embryophyta</taxon>
        <taxon>Tracheophyta</taxon>
        <taxon>Spermatophyta</taxon>
        <taxon>Magnoliopsida</taxon>
        <taxon>Liliopsida</taxon>
        <taxon>Poales</taxon>
        <taxon>Poaceae</taxon>
        <taxon>BOP clade</taxon>
        <taxon>Oryzoideae</taxon>
        <taxon>Oryzeae</taxon>
        <taxon>Oryzinae</taxon>
        <taxon>Oryza</taxon>
        <taxon>Oryza sativa</taxon>
    </lineage>
</organism>
<feature type="region of interest" description="Disordered" evidence="1">
    <location>
        <begin position="74"/>
        <end position="101"/>
    </location>
</feature>
<dbReference type="Proteomes" id="UP000000763">
    <property type="component" value="Chromosome 9"/>
</dbReference>
<dbReference type="EMBL" id="AP005838">
    <property type="protein sequence ID" value="BAD26298.1"/>
    <property type="molecule type" value="Genomic_DNA"/>
</dbReference>
<accession>Q6H4Q1</accession>
<evidence type="ECO:0000256" key="1">
    <source>
        <dbReference type="SAM" id="MobiDB-lite"/>
    </source>
</evidence>
<reference evidence="3" key="2">
    <citation type="journal article" date="2008" name="Nucleic Acids Res.">
        <title>The rice annotation project database (RAP-DB): 2008 update.</title>
        <authorList>
            <consortium name="The rice annotation project (RAP)"/>
        </authorList>
    </citation>
    <scope>GENOME REANNOTATION</scope>
    <source>
        <strain evidence="3">cv. Nipponbare</strain>
    </source>
</reference>
<sequence>MREKKYPLVPRTNSLNIMTNQRLGAITNQDKLLEGTKANTCPSKDDTSNKVVSKIRRQYLPKKTWTRLSIPLRVPPERGRETPRQSPKGITIPEASLLSAR</sequence>
<reference evidence="3" key="1">
    <citation type="journal article" date="2005" name="Nature">
        <title>The map-based sequence of the rice genome.</title>
        <authorList>
            <consortium name="International rice genome sequencing project (IRGSP)"/>
            <person name="Matsumoto T."/>
            <person name="Wu J."/>
            <person name="Kanamori H."/>
            <person name="Katayose Y."/>
            <person name="Fujisawa M."/>
            <person name="Namiki N."/>
            <person name="Mizuno H."/>
            <person name="Yamamoto K."/>
            <person name="Antonio B.A."/>
            <person name="Baba T."/>
            <person name="Sakata K."/>
            <person name="Nagamura Y."/>
            <person name="Aoki H."/>
            <person name="Arikawa K."/>
            <person name="Arita K."/>
            <person name="Bito T."/>
            <person name="Chiden Y."/>
            <person name="Fujitsuka N."/>
            <person name="Fukunaka R."/>
            <person name="Hamada M."/>
            <person name="Harada C."/>
            <person name="Hayashi A."/>
            <person name="Hijishita S."/>
            <person name="Honda M."/>
            <person name="Hosokawa S."/>
            <person name="Ichikawa Y."/>
            <person name="Idonuma A."/>
            <person name="Iijima M."/>
            <person name="Ikeda M."/>
            <person name="Ikeno M."/>
            <person name="Ito K."/>
            <person name="Ito S."/>
            <person name="Ito T."/>
            <person name="Ito Y."/>
            <person name="Ito Y."/>
            <person name="Iwabuchi A."/>
            <person name="Kamiya K."/>
            <person name="Karasawa W."/>
            <person name="Kurita K."/>
            <person name="Katagiri S."/>
            <person name="Kikuta A."/>
            <person name="Kobayashi H."/>
            <person name="Kobayashi N."/>
            <person name="Machita K."/>
            <person name="Maehara T."/>
            <person name="Masukawa M."/>
            <person name="Mizubayashi T."/>
            <person name="Mukai Y."/>
            <person name="Nagasaki H."/>
            <person name="Nagata Y."/>
            <person name="Naito S."/>
            <person name="Nakashima M."/>
            <person name="Nakama Y."/>
            <person name="Nakamichi Y."/>
            <person name="Nakamura M."/>
            <person name="Meguro A."/>
            <person name="Negishi M."/>
            <person name="Ohta I."/>
            <person name="Ohta T."/>
            <person name="Okamoto M."/>
            <person name="Ono N."/>
            <person name="Saji S."/>
            <person name="Sakaguchi M."/>
            <person name="Sakai K."/>
            <person name="Shibata M."/>
            <person name="Shimokawa T."/>
            <person name="Song J."/>
            <person name="Takazaki Y."/>
            <person name="Terasawa K."/>
            <person name="Tsugane M."/>
            <person name="Tsuji K."/>
            <person name="Ueda S."/>
            <person name="Waki K."/>
            <person name="Yamagata H."/>
            <person name="Yamamoto M."/>
            <person name="Yamamoto S."/>
            <person name="Yamane H."/>
            <person name="Yoshiki S."/>
            <person name="Yoshihara R."/>
            <person name="Yukawa K."/>
            <person name="Zhong H."/>
            <person name="Yano M."/>
            <person name="Yuan Q."/>
            <person name="Ouyang S."/>
            <person name="Liu J."/>
            <person name="Jones K.M."/>
            <person name="Gansberger K."/>
            <person name="Moffat K."/>
            <person name="Hill J."/>
            <person name="Bera J."/>
            <person name="Fadrosh D."/>
            <person name="Jin S."/>
            <person name="Johri S."/>
            <person name="Kim M."/>
            <person name="Overton L."/>
            <person name="Reardon M."/>
            <person name="Tsitrin T."/>
            <person name="Vuong H."/>
            <person name="Weaver B."/>
            <person name="Ciecko A."/>
            <person name="Tallon L."/>
            <person name="Jackson J."/>
            <person name="Pai G."/>
            <person name="Aken S.V."/>
            <person name="Utterback T."/>
            <person name="Reidmuller S."/>
            <person name="Feldblyum T."/>
            <person name="Hsiao J."/>
            <person name="Zismann V."/>
            <person name="Iobst S."/>
            <person name="de Vazeille A.R."/>
            <person name="Buell C.R."/>
            <person name="Ying K."/>
            <person name="Li Y."/>
            <person name="Lu T."/>
            <person name="Huang Y."/>
            <person name="Zhao Q."/>
            <person name="Feng Q."/>
            <person name="Zhang L."/>
            <person name="Zhu J."/>
            <person name="Weng Q."/>
            <person name="Mu J."/>
            <person name="Lu Y."/>
            <person name="Fan D."/>
            <person name="Liu Y."/>
            <person name="Guan J."/>
            <person name="Zhang Y."/>
            <person name="Yu S."/>
            <person name="Liu X."/>
            <person name="Zhang Y."/>
            <person name="Hong G."/>
            <person name="Han B."/>
            <person name="Choisne N."/>
            <person name="Demange N."/>
            <person name="Orjeda G."/>
            <person name="Samain S."/>
            <person name="Cattolico L."/>
            <person name="Pelletier E."/>
            <person name="Couloux A."/>
            <person name="Segurens B."/>
            <person name="Wincker P."/>
            <person name="D'Hont A."/>
            <person name="Scarpelli C."/>
            <person name="Weissenbach J."/>
            <person name="Salanoubat M."/>
            <person name="Quetier F."/>
            <person name="Yu Y."/>
            <person name="Kim H.R."/>
            <person name="Rambo T."/>
            <person name="Currie J."/>
            <person name="Collura K."/>
            <person name="Luo M."/>
            <person name="Yang T."/>
            <person name="Ammiraju J.S.S."/>
            <person name="Engler F."/>
            <person name="Soderlund C."/>
            <person name="Wing R.A."/>
            <person name="Palmer L.E."/>
            <person name="de la Bastide M."/>
            <person name="Spiegel L."/>
            <person name="Nascimento L."/>
            <person name="Zutavern T."/>
            <person name="O'Shaughnessy A."/>
            <person name="Dike S."/>
            <person name="Dedhia N."/>
            <person name="Preston R."/>
            <person name="Balija V."/>
            <person name="McCombie W.R."/>
            <person name="Chow T."/>
            <person name="Chen H."/>
            <person name="Chung M."/>
            <person name="Chen C."/>
            <person name="Shaw J."/>
            <person name="Wu H."/>
            <person name="Hsiao K."/>
            <person name="Chao Y."/>
            <person name="Chu M."/>
            <person name="Cheng C."/>
            <person name="Hour A."/>
            <person name="Lee P."/>
            <person name="Lin S."/>
            <person name="Lin Y."/>
            <person name="Liou J."/>
            <person name="Liu S."/>
            <person name="Hsing Y."/>
            <person name="Raghuvanshi S."/>
            <person name="Mohanty A."/>
            <person name="Bharti A.K."/>
            <person name="Gaur A."/>
            <person name="Gupta V."/>
            <person name="Kumar D."/>
            <person name="Ravi V."/>
            <person name="Vij S."/>
            <person name="Kapur A."/>
            <person name="Khurana P."/>
            <person name="Khurana P."/>
            <person name="Khurana J.P."/>
            <person name="Tyagi A.K."/>
            <person name="Gaikwad K."/>
            <person name="Singh A."/>
            <person name="Dalal V."/>
            <person name="Srivastava S."/>
            <person name="Dixit A."/>
            <person name="Pal A.K."/>
            <person name="Ghazi I.A."/>
            <person name="Yadav M."/>
            <person name="Pandit A."/>
            <person name="Bhargava A."/>
            <person name="Sureshbabu K."/>
            <person name="Batra K."/>
            <person name="Sharma T.R."/>
            <person name="Mohapatra T."/>
            <person name="Singh N.K."/>
            <person name="Messing J."/>
            <person name="Nelson A.B."/>
            <person name="Fuks G."/>
            <person name="Kavchok S."/>
            <person name="Keizer G."/>
            <person name="Linton E."/>
            <person name="Llaca V."/>
            <person name="Song R."/>
            <person name="Tanyolac B."/>
            <person name="Young S."/>
            <person name="Ho-Il K."/>
            <person name="Hahn J.H."/>
            <person name="Sangsakoo G."/>
            <person name="Vanavichit A."/>
            <person name="de Mattos Luiz.A.T."/>
            <person name="Zimmer P.D."/>
            <person name="Malone G."/>
            <person name="Dellagostin O."/>
            <person name="de Oliveira A.C."/>
            <person name="Bevan M."/>
            <person name="Bancroft I."/>
            <person name="Minx P."/>
            <person name="Cordum H."/>
            <person name="Wilson R."/>
            <person name="Cheng Z."/>
            <person name="Jin W."/>
            <person name="Jiang J."/>
            <person name="Leong S.A."/>
            <person name="Iwama H."/>
            <person name="Gojobori T."/>
            <person name="Itoh T."/>
            <person name="Niimura Y."/>
            <person name="Fujii Y."/>
            <person name="Habara T."/>
            <person name="Sakai H."/>
            <person name="Sato Y."/>
            <person name="Wilson G."/>
            <person name="Kumar K."/>
            <person name="McCouch S."/>
            <person name="Juretic N."/>
            <person name="Hoen D."/>
            <person name="Wright S."/>
            <person name="Bruskiewich R."/>
            <person name="Bureau T."/>
            <person name="Miyao A."/>
            <person name="Hirochika H."/>
            <person name="Nishikawa T."/>
            <person name="Kadowaki K."/>
            <person name="Sugiura M."/>
            <person name="Burr B."/>
            <person name="Sasaki T."/>
        </authorList>
    </citation>
    <scope>NUCLEOTIDE SEQUENCE [LARGE SCALE GENOMIC DNA]</scope>
    <source>
        <strain evidence="3">cv. Nipponbare</strain>
    </source>
</reference>